<reference evidence="5 6" key="1">
    <citation type="submission" date="2024-10" db="EMBL/GenBank/DDBJ databases">
        <title>Updated reference genomes for cyclostephanoid diatoms.</title>
        <authorList>
            <person name="Roberts W.R."/>
            <person name="Alverson A.J."/>
        </authorList>
    </citation>
    <scope>NUCLEOTIDE SEQUENCE [LARGE SCALE GENOMIC DNA]</scope>
    <source>
        <strain evidence="5 6">AJA010-31</strain>
    </source>
</reference>
<dbReference type="EMBL" id="JALLPJ020000801">
    <property type="protein sequence ID" value="KAL3782598.1"/>
    <property type="molecule type" value="Genomic_DNA"/>
</dbReference>
<comment type="caution">
    <text evidence="5">The sequence shown here is derived from an EMBL/GenBank/DDBJ whole genome shotgun (WGS) entry which is preliminary data.</text>
</comment>
<gene>
    <name evidence="5" type="ORF">ACHAWO_008249</name>
</gene>
<dbReference type="CDD" id="cd12872">
    <property type="entry name" value="SPRY_Ash2"/>
    <property type="match status" value="1"/>
</dbReference>
<dbReference type="PROSITE" id="PS50188">
    <property type="entry name" value="B302_SPRY"/>
    <property type="match status" value="1"/>
</dbReference>
<protein>
    <recommendedName>
        <fullName evidence="4">B30.2/SPRY domain-containing protein</fullName>
    </recommendedName>
</protein>
<feature type="region of interest" description="Disordered" evidence="3">
    <location>
        <begin position="1"/>
        <end position="34"/>
    </location>
</feature>
<organism evidence="5 6">
    <name type="scientific">Cyclotella atomus</name>
    <dbReference type="NCBI Taxonomy" id="382360"/>
    <lineage>
        <taxon>Eukaryota</taxon>
        <taxon>Sar</taxon>
        <taxon>Stramenopiles</taxon>
        <taxon>Ochrophyta</taxon>
        <taxon>Bacillariophyta</taxon>
        <taxon>Coscinodiscophyceae</taxon>
        <taxon>Thalassiosirophycidae</taxon>
        <taxon>Stephanodiscales</taxon>
        <taxon>Stephanodiscaceae</taxon>
        <taxon>Cyclotella</taxon>
    </lineage>
</organism>
<feature type="compositionally biased region" description="Low complexity" evidence="3">
    <location>
        <begin position="16"/>
        <end position="28"/>
    </location>
</feature>
<keyword evidence="6" id="KW-1185">Reference proteome</keyword>
<dbReference type="InterPro" id="IPR043136">
    <property type="entry name" value="B30.2/SPRY_sf"/>
</dbReference>
<dbReference type="InterPro" id="IPR003877">
    <property type="entry name" value="SPRY_dom"/>
</dbReference>
<evidence type="ECO:0000256" key="3">
    <source>
        <dbReference type="SAM" id="MobiDB-lite"/>
    </source>
</evidence>
<dbReference type="Proteomes" id="UP001530400">
    <property type="component" value="Unassembled WGS sequence"/>
</dbReference>
<evidence type="ECO:0000259" key="4">
    <source>
        <dbReference type="PROSITE" id="PS50188"/>
    </source>
</evidence>
<dbReference type="Gene3D" id="2.60.120.920">
    <property type="match status" value="1"/>
</dbReference>
<evidence type="ECO:0000313" key="6">
    <source>
        <dbReference type="Proteomes" id="UP001530400"/>
    </source>
</evidence>
<dbReference type="InterPro" id="IPR013320">
    <property type="entry name" value="ConA-like_dom_sf"/>
</dbReference>
<evidence type="ECO:0000256" key="1">
    <source>
        <dbReference type="ARBA" id="ARBA00004123"/>
    </source>
</evidence>
<dbReference type="SMART" id="SM00449">
    <property type="entry name" value="SPRY"/>
    <property type="match status" value="1"/>
</dbReference>
<dbReference type="SUPFAM" id="SSF49899">
    <property type="entry name" value="Concanavalin A-like lectins/glucanases"/>
    <property type="match status" value="1"/>
</dbReference>
<keyword evidence="2" id="KW-0539">Nucleus</keyword>
<evidence type="ECO:0000313" key="5">
    <source>
        <dbReference type="EMBL" id="KAL3782598.1"/>
    </source>
</evidence>
<feature type="compositionally biased region" description="Basic and acidic residues" evidence="3">
    <location>
        <begin position="197"/>
        <end position="216"/>
    </location>
</feature>
<dbReference type="PANTHER" id="PTHR10598:SF0">
    <property type="entry name" value="SET1_ASH2 HISTONE METHYLTRANSFERASE COMPLEX SUBUNIT ASH2"/>
    <property type="match status" value="1"/>
</dbReference>
<dbReference type="AlphaFoldDB" id="A0ABD3P596"/>
<dbReference type="Pfam" id="PF00622">
    <property type="entry name" value="SPRY"/>
    <property type="match status" value="1"/>
</dbReference>
<feature type="region of interest" description="Disordered" evidence="3">
    <location>
        <begin position="192"/>
        <end position="222"/>
    </location>
</feature>
<comment type="subcellular location">
    <subcellularLocation>
        <location evidence="1">Nucleus</location>
    </subcellularLocation>
</comment>
<proteinExistence type="predicted"/>
<dbReference type="GO" id="GO:0005634">
    <property type="term" value="C:nucleus"/>
    <property type="evidence" value="ECO:0007669"/>
    <property type="project" value="UniProtKB-SubCell"/>
</dbReference>
<accession>A0ABD3P596</accession>
<feature type="domain" description="B30.2/SPRY" evidence="4">
    <location>
        <begin position="117"/>
        <end position="343"/>
    </location>
</feature>
<dbReference type="InterPro" id="IPR001870">
    <property type="entry name" value="B30.2/SPRY"/>
</dbReference>
<dbReference type="PANTHER" id="PTHR10598">
    <property type="entry name" value="SET1/ASH2 HISTONE METHYLTRANSFERASE COMPLEX SUBUNIT ASH2"/>
    <property type="match status" value="1"/>
</dbReference>
<evidence type="ECO:0000256" key="2">
    <source>
        <dbReference type="ARBA" id="ARBA00023242"/>
    </source>
</evidence>
<sequence length="442" mass="47729">MSAISSPTSSPPPSTSSPDTSPKASSSPHQSRTINAATTSAAIAAALDATRAHQTLFPGLATLFFEGGTSIASKYASFSDSIDTSFDASSFLPSVEAVSSAALKSINDFPPYVAMNIRDSAPQLTLEDVVPTTTSSVAEREDTNKGSIDFSKTIRRFVVRGGIRGYRMSRASHGVGSGCYYYEAIVLGNGSGIGQKRPRDEDSSREKENVESREGSNNDGGHVRLGWSTRLGDLQAPVGYDKYSYAVRDIMGSRVHNSRREDKWGGVGFFPGDVIGFAICLNEKSIDGAAVQTNHIRVYKNGVLMQNQDTGIAFDNIPLDTYFPAVSCYLDGAVQLNFGPKFVYPPEALNGRTTPLPISTVCAPPPTPEEAEETIISSSKEGRKIFLSKKTDEGIVTTFKQLVRTEAMVRREAYLRHVSMHKIEILGLRNERGLPTADLFAS</sequence>
<name>A0ABD3P596_9STRA</name>
<dbReference type="InterPro" id="IPR037353">
    <property type="entry name" value="ASH2"/>
</dbReference>